<proteinExistence type="predicted"/>
<dbReference type="OrthoDB" id="5386349at2"/>
<dbReference type="RefSeq" id="WP_072283871.1">
    <property type="nucleotide sequence ID" value="NZ_CP015519.1"/>
</dbReference>
<dbReference type="Proteomes" id="UP000182517">
    <property type="component" value="Chromosome"/>
</dbReference>
<sequence>MKWLRCRYLLGTLALLLVALVAGLYVFSEPLLNDLLRPRLAILAAERLSAEVSIGRLNWQKGVLQVDTLHVQRPDYYRVEVPQVRLELGLKDLLQGRLSALEIESPTLFLQAPTSSPPSGNGFPAHPPFNIGRLMLRNGRIDYRLAERLLSLRQVKIDLRKEGIYNFRLQGVLGEDDGISLQLAGGADWQQGLHLDLHDFSWDGRPLLAEDLSLSVPPEGFVGGNGRIHLTRFDRASYERLRSGLQLPSILPADWDFSLRDAELSFRLNEQEGPQFSLRLAAALIQKDRLTLPFGKLDFKLGAAKAGWQGQGTFLLAGDNPGKLSANWSAGVLQGQLSLPVAEPGRLKTQLLGGPALGIAGGFNMEADFSAQEKDVRVQVELKGRSGVRQNKKYLMDLAPLRLRADIRSAGKEFMGQARLQIKDRELLIAEGGLGRLELQILPANWSHWRPLLGPRLRPEALQGLNGFSGKGVLKRRMSGEWVMSASLGSRRMVWAGLSLDSGSSRLHLNGGPGGLVTGQISFKGRRLAGENLDIASLSGSTRLRFQKGRLSLNKVNAAAQLKGPGHISGGVVLNGSADWQAKRWQARLGALELRDLEWLSEDGLSGFAGARIAVRGQLNGRAGQPLRAVLQADLAVAEALWGQYYAELAHLPTRVEVRLDWHSVPRRLEAEQWSLRLGKIATLQGIGLISSDEIHLSGGLLLPKLAGPAADLLRSLLAESQPTLVAAKLSGGLQADFTVHNRGGWQLQGEILPRQVSLELPAADLLLEDLRGRLPFSFAFGAGSTEPDSLPRNGELRFRRLQLGPAQLAETPLHFVSQRNGFRFQVPVVLQVAEGRIAVADLLLGTDQEDLLLTGHFTIDGVDLERLTSDLGLVSMAGRLDADLGRIRYQGGLLSSAGEARIDALGGRIRIAEIGLDISDFSYPQLTAALDFEAIDLYQLTRAFSFGDMNGIVDGYVRDLRLFGTTPAKFTAVVESRLEGRRNISVKALSNLSILSQGGLSAALSRGIYRFIDFYRYRKIGIACDLNRDVFHLRGTALPNTDRYLVYGGVLPPKIDIIAPPSTISFSEMLKRLQRIERAD</sequence>
<dbReference type="EMBL" id="CP015519">
    <property type="protein sequence ID" value="APG27908.1"/>
    <property type="molecule type" value="Genomic_DNA"/>
</dbReference>
<dbReference type="STRING" id="1842532.A7E78_08705"/>
<reference evidence="1 2" key="1">
    <citation type="journal article" date="2017" name="Genome Announc.">
        <title>Complete Genome Sequences of Two Acetylene-Fermenting Pelobacter acetylenicus Strains.</title>
        <authorList>
            <person name="Sutton J.M."/>
            <person name="Baesman S.M."/>
            <person name="Fierst J.L."/>
            <person name="Poret-Peterson A.T."/>
            <person name="Oremland R.S."/>
            <person name="Dunlap D.S."/>
            <person name="Akob D.M."/>
        </authorList>
    </citation>
    <scope>NUCLEOTIDE SEQUENCE [LARGE SCALE GENOMIC DNA]</scope>
    <source>
        <strain evidence="1 2">SFB93</strain>
    </source>
</reference>
<accession>A0A1L3GQG7</accession>
<evidence type="ECO:0000313" key="2">
    <source>
        <dbReference type="Proteomes" id="UP000182517"/>
    </source>
</evidence>
<evidence type="ECO:0008006" key="3">
    <source>
        <dbReference type="Google" id="ProtNLM"/>
    </source>
</evidence>
<organism evidence="1 2">
    <name type="scientific">Syntrophotalea acetylenivorans</name>
    <dbReference type="NCBI Taxonomy" id="1842532"/>
    <lineage>
        <taxon>Bacteria</taxon>
        <taxon>Pseudomonadati</taxon>
        <taxon>Thermodesulfobacteriota</taxon>
        <taxon>Desulfuromonadia</taxon>
        <taxon>Desulfuromonadales</taxon>
        <taxon>Syntrophotaleaceae</taxon>
        <taxon>Syntrophotalea</taxon>
    </lineage>
</organism>
<evidence type="ECO:0000313" key="1">
    <source>
        <dbReference type="EMBL" id="APG27908.1"/>
    </source>
</evidence>
<protein>
    <recommendedName>
        <fullName evidence="3">AsmA-like C-terminal domain-containing protein</fullName>
    </recommendedName>
</protein>
<gene>
    <name evidence="1" type="ORF">A7E78_08705</name>
</gene>
<keyword evidence="2" id="KW-1185">Reference proteome</keyword>
<dbReference type="KEGG" id="pef:A7E78_08705"/>
<name>A0A1L3GQG7_9BACT</name>
<dbReference type="AlphaFoldDB" id="A0A1L3GQG7"/>